<dbReference type="InterPro" id="IPR036305">
    <property type="entry name" value="RGS_sf"/>
</dbReference>
<dbReference type="Gene3D" id="1.10.167.10">
    <property type="entry name" value="Regulator of G-protein Signalling 4, domain 2"/>
    <property type="match status" value="1"/>
</dbReference>
<reference evidence="2" key="1">
    <citation type="journal article" date="2020" name="Stud. Mycol.">
        <title>101 Dothideomycetes genomes: a test case for predicting lifestyles and emergence of pathogens.</title>
        <authorList>
            <person name="Haridas S."/>
            <person name="Albert R."/>
            <person name="Binder M."/>
            <person name="Bloem J."/>
            <person name="Labutti K."/>
            <person name="Salamov A."/>
            <person name="Andreopoulos B."/>
            <person name="Baker S."/>
            <person name="Barry K."/>
            <person name="Bills G."/>
            <person name="Bluhm B."/>
            <person name="Cannon C."/>
            <person name="Castanera R."/>
            <person name="Culley D."/>
            <person name="Daum C."/>
            <person name="Ezra D."/>
            <person name="Gonzalez J."/>
            <person name="Henrissat B."/>
            <person name="Kuo A."/>
            <person name="Liang C."/>
            <person name="Lipzen A."/>
            <person name="Lutzoni F."/>
            <person name="Magnuson J."/>
            <person name="Mondo S."/>
            <person name="Nolan M."/>
            <person name="Ohm R."/>
            <person name="Pangilinan J."/>
            <person name="Park H.-J."/>
            <person name="Ramirez L."/>
            <person name="Alfaro M."/>
            <person name="Sun H."/>
            <person name="Tritt A."/>
            <person name="Yoshinaga Y."/>
            <person name="Zwiers L.-H."/>
            <person name="Turgeon B."/>
            <person name="Goodwin S."/>
            <person name="Spatafora J."/>
            <person name="Crous P."/>
            <person name="Grigoriev I."/>
        </authorList>
    </citation>
    <scope>NUCLEOTIDE SEQUENCE</scope>
    <source>
        <strain evidence="2">HMLAC05119</strain>
    </source>
</reference>
<gene>
    <name evidence="2" type="ORF">BDU57DRAFT_524352</name>
</gene>
<evidence type="ECO:0000313" key="3">
    <source>
        <dbReference type="Proteomes" id="UP000800096"/>
    </source>
</evidence>
<evidence type="ECO:0000256" key="1">
    <source>
        <dbReference type="SAM" id="Phobius"/>
    </source>
</evidence>
<feature type="transmembrane region" description="Helical" evidence="1">
    <location>
        <begin position="153"/>
        <end position="172"/>
    </location>
</feature>
<evidence type="ECO:0000313" key="2">
    <source>
        <dbReference type="EMBL" id="KAF1911305.1"/>
    </source>
</evidence>
<dbReference type="SUPFAM" id="SSF48097">
    <property type="entry name" value="Regulator of G-protein signaling, RGS"/>
    <property type="match status" value="1"/>
</dbReference>
<evidence type="ECO:0008006" key="4">
    <source>
        <dbReference type="Google" id="ProtNLM"/>
    </source>
</evidence>
<dbReference type="Proteomes" id="UP000800096">
    <property type="component" value="Unassembled WGS sequence"/>
</dbReference>
<proteinExistence type="predicted"/>
<feature type="transmembrane region" description="Helical" evidence="1">
    <location>
        <begin position="78"/>
        <end position="95"/>
    </location>
</feature>
<dbReference type="OrthoDB" id="5313079at2759"/>
<dbReference type="EMBL" id="ML979144">
    <property type="protein sequence ID" value="KAF1911305.1"/>
    <property type="molecule type" value="Genomic_DNA"/>
</dbReference>
<keyword evidence="3" id="KW-1185">Reference proteome</keyword>
<accession>A0A6A5Q6V1</accession>
<feature type="transmembrane region" description="Helical" evidence="1">
    <location>
        <begin position="12"/>
        <end position="33"/>
    </location>
</feature>
<sequence>MAHLRLDRIGWAYLSVFIVWNVALASGMAYLWKYRQQPSLRMRKIPLLLAGVFLLHVYAAVCLLAYPVGAYFSCSLEFWSMSIWLPFGIALFHAANSQFLHLASRQKHFAHMSTLRDHPSIDEEKAAIIANSRRKRVFAGLERADNINQTLKLIALGMIIQLCLTLFIFFGSRKFHQGYGLFNYTVKGTGMIARLRCSKGWEWWLSIVWQLFWAWIYAPYLLWKSRSVRDVHGWRLQTICCCVAGLPASPLWLMGLYVPQFARLNAVMPPPVWFSIFVFFMEVFAIGFPIGDVIRGNTLRQETLDAIADWERRQAASGLAAGGSLMSPSALSDFTTLKSVGDITINSKASLESNKSDMLTMAALENALRTSATPLLEFAALKDFSGENVSFLTHVADWRCFWFSPKVSTAEHRRKQFTAAARIFAHFISLEFSEFPINISSKEMKRLHHVFAPAATLLYGNNRGSISSSDNDATPFDDVLPDDIPDPPLDRKCSYSSTSNLRPTINLDTLGRANLRAVSRLDKAHVDHVLAEMDIPEDFTEMVFDLAESEIKYLVLTNTWPKFVNAGRANSQISKSSDENKENQWKKVLCVP</sequence>
<keyword evidence="1" id="KW-0472">Membrane</keyword>
<keyword evidence="1" id="KW-1133">Transmembrane helix</keyword>
<keyword evidence="1" id="KW-0812">Transmembrane</keyword>
<dbReference type="InterPro" id="IPR044926">
    <property type="entry name" value="RGS_subdomain_2"/>
</dbReference>
<organism evidence="2 3">
    <name type="scientific">Ampelomyces quisqualis</name>
    <name type="common">Powdery mildew agent</name>
    <dbReference type="NCBI Taxonomy" id="50730"/>
    <lineage>
        <taxon>Eukaryota</taxon>
        <taxon>Fungi</taxon>
        <taxon>Dikarya</taxon>
        <taxon>Ascomycota</taxon>
        <taxon>Pezizomycotina</taxon>
        <taxon>Dothideomycetes</taxon>
        <taxon>Pleosporomycetidae</taxon>
        <taxon>Pleosporales</taxon>
        <taxon>Pleosporineae</taxon>
        <taxon>Phaeosphaeriaceae</taxon>
        <taxon>Ampelomyces</taxon>
    </lineage>
</organism>
<protein>
    <recommendedName>
        <fullName evidence="4">RGS domain-containing protein</fullName>
    </recommendedName>
</protein>
<name>A0A6A5Q6V1_AMPQU</name>
<feature type="transmembrane region" description="Helical" evidence="1">
    <location>
        <begin position="272"/>
        <end position="291"/>
    </location>
</feature>
<feature type="transmembrane region" description="Helical" evidence="1">
    <location>
        <begin position="45"/>
        <end position="66"/>
    </location>
</feature>
<feature type="transmembrane region" description="Helical" evidence="1">
    <location>
        <begin position="234"/>
        <end position="252"/>
    </location>
</feature>
<dbReference type="AlphaFoldDB" id="A0A6A5Q6V1"/>
<feature type="transmembrane region" description="Helical" evidence="1">
    <location>
        <begin position="203"/>
        <end position="222"/>
    </location>
</feature>